<dbReference type="InterPro" id="IPR052728">
    <property type="entry name" value="O2_lipid_transport_reg"/>
</dbReference>
<dbReference type="PANTHER" id="PTHR11161">
    <property type="entry name" value="O-ACYLTRANSFERASE"/>
    <property type="match status" value="1"/>
</dbReference>
<reference evidence="4" key="1">
    <citation type="submission" date="2022-11" db="UniProtKB">
        <authorList>
            <consortium name="WormBaseParasite"/>
        </authorList>
    </citation>
    <scope>IDENTIFICATION</scope>
</reference>
<accession>A0A915CTC2</accession>
<keyword evidence="1" id="KW-0472">Membrane</keyword>
<feature type="transmembrane region" description="Helical" evidence="1">
    <location>
        <begin position="355"/>
        <end position="375"/>
    </location>
</feature>
<organism evidence="3 4">
    <name type="scientific">Ditylenchus dipsaci</name>
    <dbReference type="NCBI Taxonomy" id="166011"/>
    <lineage>
        <taxon>Eukaryota</taxon>
        <taxon>Metazoa</taxon>
        <taxon>Ecdysozoa</taxon>
        <taxon>Nematoda</taxon>
        <taxon>Chromadorea</taxon>
        <taxon>Rhabditida</taxon>
        <taxon>Tylenchina</taxon>
        <taxon>Tylenchomorpha</taxon>
        <taxon>Sphaerularioidea</taxon>
        <taxon>Anguinidae</taxon>
        <taxon>Anguininae</taxon>
        <taxon>Ditylenchus</taxon>
    </lineage>
</organism>
<feature type="transmembrane region" description="Helical" evidence="1">
    <location>
        <begin position="536"/>
        <end position="554"/>
    </location>
</feature>
<dbReference type="PANTHER" id="PTHR11161:SF14">
    <property type="entry name" value="NOSE RESISTANT-TO-FLUOXETINE PROTEIN N-TERMINAL DOMAIN-CONTAINING PROTEIN"/>
    <property type="match status" value="1"/>
</dbReference>
<feature type="transmembrane region" description="Helical" evidence="1">
    <location>
        <begin position="575"/>
        <end position="594"/>
    </location>
</feature>
<feature type="transmembrane region" description="Helical" evidence="1">
    <location>
        <begin position="614"/>
        <end position="631"/>
    </location>
</feature>
<proteinExistence type="predicted"/>
<feature type="transmembrane region" description="Helical" evidence="1">
    <location>
        <begin position="485"/>
        <end position="508"/>
    </location>
</feature>
<evidence type="ECO:0000313" key="3">
    <source>
        <dbReference type="Proteomes" id="UP000887574"/>
    </source>
</evidence>
<feature type="transmembrane region" description="Helical" evidence="1">
    <location>
        <begin position="316"/>
        <end position="335"/>
    </location>
</feature>
<feature type="transmembrane region" description="Helical" evidence="1">
    <location>
        <begin position="457"/>
        <end position="478"/>
    </location>
</feature>
<keyword evidence="3" id="KW-1185">Reference proteome</keyword>
<evidence type="ECO:0000259" key="2">
    <source>
        <dbReference type="SMART" id="SM00703"/>
    </source>
</evidence>
<evidence type="ECO:0000256" key="1">
    <source>
        <dbReference type="SAM" id="Phobius"/>
    </source>
</evidence>
<feature type="transmembrane region" description="Helical" evidence="1">
    <location>
        <begin position="652"/>
        <end position="671"/>
    </location>
</feature>
<keyword evidence="1" id="KW-1133">Transmembrane helix</keyword>
<dbReference type="AlphaFoldDB" id="A0A915CTC2"/>
<feature type="transmembrane region" description="Helical" evidence="1">
    <location>
        <begin position="247"/>
        <end position="273"/>
    </location>
</feature>
<sequence>MMANQPATTTPKIVRPLRLFIPPANCNSIALPPVLFSWACLLCPLKIPTRPKPLDQFRLPSIQKIIDTADSITGLCHNDTDQKLKLVGEACRKDVSHLFCSLSDLIDYSKRECPGTDNAEECAKCQRESSSIYDRNSWILTWVDSIGKMPSGISDGNYHWLGDYEQCQRLKDDHLFNGRYCLLQFEVPDSIASKAITCEEDDSHPLEVHLGICLPAGCSLDETRQLVEYVADHQVSVHCQPPRQWPLLAQIFLSCLLLWVAIVLVATAVNWFCEDDDEKSNNLSIRLFNSICLQRNLREALRTTRTHSHQYHSVQGIQVVSVVVLIFGNLFYLVMPYLENVGYAYYLSELPISQPIINFSFHLDALLVIGALRLATKPSTDFSTVRHLMFQLGKHFLRIWPAYAFVTAFVTILYIRLGEGPMWSQSLDVGERCSRTWWVNLLLINNLFGHSMTCLDGGFLIALEAQFFLLAILLMYLSAKFQQRLVTIFICSAITASMLYTFAVAFYYETPETLIPTASNLIPDSSKTFEIFANNIYLSPVARVAPFLLGVLLPRQFETFFLFSNPHISKAAAPLVSMLCIFLAFMVIWTPYLLSFYAGDLYNLVSASYCSAHRFFWAFVILYTAHLLNKADPKNALNSLLGWRIFHPLSKLVYVVFLVSEPVALSLFSSLHRPIYATPLSTMLTSVGTLCCSYIIALLIDVGISRPIRNIVYILT</sequence>
<dbReference type="InterPro" id="IPR006621">
    <property type="entry name" value="Nose-resist-to-fluoxetine_N"/>
</dbReference>
<evidence type="ECO:0000313" key="4">
    <source>
        <dbReference type="WBParaSite" id="jg11921"/>
    </source>
</evidence>
<feature type="transmembrane region" description="Helical" evidence="1">
    <location>
        <begin position="683"/>
        <end position="704"/>
    </location>
</feature>
<protein>
    <submittedName>
        <fullName evidence="4">Nose resistant-to-fluoxetine protein N-terminal domain-containing protein</fullName>
    </submittedName>
</protein>
<keyword evidence="1" id="KW-0812">Transmembrane</keyword>
<dbReference type="SMART" id="SM00703">
    <property type="entry name" value="NRF"/>
    <property type="match status" value="1"/>
</dbReference>
<feature type="domain" description="Nose resistant-to-fluoxetine protein N-terminal" evidence="2">
    <location>
        <begin position="119"/>
        <end position="245"/>
    </location>
</feature>
<name>A0A915CTC2_9BILA</name>
<dbReference type="WBParaSite" id="jg11921">
    <property type="protein sequence ID" value="jg11921"/>
    <property type="gene ID" value="jg11921"/>
</dbReference>
<dbReference type="Proteomes" id="UP000887574">
    <property type="component" value="Unplaced"/>
</dbReference>
<feature type="transmembrane region" description="Helical" evidence="1">
    <location>
        <begin position="396"/>
        <end position="417"/>
    </location>
</feature>
<dbReference type="Pfam" id="PF20146">
    <property type="entry name" value="NRF"/>
    <property type="match status" value="1"/>
</dbReference>